<reference evidence="2" key="1">
    <citation type="journal article" date="2014" name="Proc. Natl. Acad. Sci. U.S.A.">
        <title>Extensive sampling of basidiomycete genomes demonstrates inadequacy of the white-rot/brown-rot paradigm for wood decay fungi.</title>
        <authorList>
            <person name="Riley R."/>
            <person name="Salamov A.A."/>
            <person name="Brown D.W."/>
            <person name="Nagy L.G."/>
            <person name="Floudas D."/>
            <person name="Held B.W."/>
            <person name="Levasseur A."/>
            <person name="Lombard V."/>
            <person name="Morin E."/>
            <person name="Otillar R."/>
            <person name="Lindquist E.A."/>
            <person name="Sun H."/>
            <person name="LaButti K.M."/>
            <person name="Schmutz J."/>
            <person name="Jabbour D."/>
            <person name="Luo H."/>
            <person name="Baker S.E."/>
            <person name="Pisabarro A.G."/>
            <person name="Walton J.D."/>
            <person name="Blanchette R.A."/>
            <person name="Henrissat B."/>
            <person name="Martin F."/>
            <person name="Cullen D."/>
            <person name="Hibbett D.S."/>
            <person name="Grigoriev I.V."/>
        </authorList>
    </citation>
    <scope>NUCLEOTIDE SEQUENCE [LARGE SCALE GENOMIC DNA]</scope>
    <source>
        <strain evidence="2">MUCL 33604</strain>
    </source>
</reference>
<dbReference type="EMBL" id="KL197738">
    <property type="protein sequence ID" value="KDQ52718.1"/>
    <property type="molecule type" value="Genomic_DNA"/>
</dbReference>
<organism evidence="1 2">
    <name type="scientific">Jaapia argillacea MUCL 33604</name>
    <dbReference type="NCBI Taxonomy" id="933084"/>
    <lineage>
        <taxon>Eukaryota</taxon>
        <taxon>Fungi</taxon>
        <taxon>Dikarya</taxon>
        <taxon>Basidiomycota</taxon>
        <taxon>Agaricomycotina</taxon>
        <taxon>Agaricomycetes</taxon>
        <taxon>Agaricomycetidae</taxon>
        <taxon>Jaapiales</taxon>
        <taxon>Jaapiaceae</taxon>
        <taxon>Jaapia</taxon>
    </lineage>
</organism>
<dbReference type="AlphaFoldDB" id="A0A067PCS2"/>
<keyword evidence="2" id="KW-1185">Reference proteome</keyword>
<proteinExistence type="predicted"/>
<sequence>MGRTTRMGKGEEKGRADDLFSVGETVLVTTNSNRPSIGVIVAMWEVRRMGEEDGGGEEEKIQWEFIGSCGLLSYANRDHFEVDNSDVLRIEDTFPRGSVMDGRGAFYYEFDWEGHGRRALFGKEDDEDSWTGNVCNVDVDVEASVFMDDGGGDVGIARWNNVRASHAKTNT</sequence>
<dbReference type="InParanoid" id="A0A067PCS2"/>
<protein>
    <submittedName>
        <fullName evidence="1">Uncharacterized protein</fullName>
    </submittedName>
</protein>
<evidence type="ECO:0000313" key="1">
    <source>
        <dbReference type="EMBL" id="KDQ52718.1"/>
    </source>
</evidence>
<dbReference type="HOGENOM" id="CLU_1563094_0_0_1"/>
<dbReference type="Proteomes" id="UP000027265">
    <property type="component" value="Unassembled WGS sequence"/>
</dbReference>
<name>A0A067PCS2_9AGAM</name>
<accession>A0A067PCS2</accession>
<dbReference type="STRING" id="933084.A0A067PCS2"/>
<gene>
    <name evidence="1" type="ORF">JAAARDRAFT_80992</name>
</gene>
<evidence type="ECO:0000313" key="2">
    <source>
        <dbReference type="Proteomes" id="UP000027265"/>
    </source>
</evidence>